<evidence type="ECO:0000313" key="2">
    <source>
        <dbReference type="Proteomes" id="UP001275664"/>
    </source>
</evidence>
<dbReference type="RefSeq" id="WP_319786947.1">
    <property type="nucleotide sequence ID" value="NZ_JAWXRD010000040.1"/>
</dbReference>
<reference evidence="1 2" key="1">
    <citation type="submission" date="2023-11" db="EMBL/GenBank/DDBJ databases">
        <title>Scandinavium wanjuensis sp. nov., isolated from lettuce South Korea.</title>
        <authorList>
            <person name="Park J."/>
            <person name="Park S."/>
            <person name="Oh K.K."/>
            <person name="Cho G.S."/>
            <person name="Franz C.M.A.P."/>
        </authorList>
    </citation>
    <scope>NUCLEOTIDE SEQUENCE [LARGE SCALE GENOMIC DNA]</scope>
    <source>
        <strain evidence="1 2">V105_6</strain>
    </source>
</reference>
<comment type="caution">
    <text evidence="1">The sequence shown here is derived from an EMBL/GenBank/DDBJ whole genome shotgun (WGS) entry which is preliminary data.</text>
</comment>
<proteinExistence type="predicted"/>
<name>A0ABU4QTH1_9ENTR</name>
<protein>
    <submittedName>
        <fullName evidence="1">Uncharacterized protein</fullName>
    </submittedName>
</protein>
<sequence>MKNKKVSLVATYSAANRDAAKSLMSNPAAMGLYEVILVNEGNTEDITDPAATSIRVTNFKHHSEPFVMAIGAHHATGDVVVLCRKPESITAGLCKQLHKARKRYSPGEGLHVFMRTDFPWPYDIDTGFEKGQAGRFLNLSWEVISHVEG</sequence>
<gene>
    <name evidence="1" type="ORF">SIK69_20575</name>
</gene>
<keyword evidence="2" id="KW-1185">Reference proteome</keyword>
<evidence type="ECO:0000313" key="1">
    <source>
        <dbReference type="EMBL" id="MDX6042589.1"/>
    </source>
</evidence>
<accession>A0ABU4QTH1</accession>
<organism evidence="1 2">
    <name type="scientific">Scandinavium lactucae</name>
    <dbReference type="NCBI Taxonomy" id="3095028"/>
    <lineage>
        <taxon>Bacteria</taxon>
        <taxon>Pseudomonadati</taxon>
        <taxon>Pseudomonadota</taxon>
        <taxon>Gammaproteobacteria</taxon>
        <taxon>Enterobacterales</taxon>
        <taxon>Enterobacteriaceae</taxon>
        <taxon>Scandinavium</taxon>
    </lineage>
</organism>
<dbReference type="Proteomes" id="UP001275664">
    <property type="component" value="Unassembled WGS sequence"/>
</dbReference>
<dbReference type="EMBL" id="JAWXRD010000040">
    <property type="protein sequence ID" value="MDX6042589.1"/>
    <property type="molecule type" value="Genomic_DNA"/>
</dbReference>